<evidence type="ECO:0000256" key="1">
    <source>
        <dbReference type="SAM" id="SignalP"/>
    </source>
</evidence>
<evidence type="ECO:0000313" key="2">
    <source>
        <dbReference type="EMBL" id="QGY44976.1"/>
    </source>
</evidence>
<evidence type="ECO:0008006" key="4">
    <source>
        <dbReference type="Google" id="ProtNLM"/>
    </source>
</evidence>
<organism evidence="2 3">
    <name type="scientific">Maribellus comscasis</name>
    <dbReference type="NCBI Taxonomy" id="2681766"/>
    <lineage>
        <taxon>Bacteria</taxon>
        <taxon>Pseudomonadati</taxon>
        <taxon>Bacteroidota</taxon>
        <taxon>Bacteroidia</taxon>
        <taxon>Marinilabiliales</taxon>
        <taxon>Prolixibacteraceae</taxon>
        <taxon>Maribellus</taxon>
    </lineage>
</organism>
<reference evidence="2 3" key="1">
    <citation type="submission" date="2019-11" db="EMBL/GenBank/DDBJ databases">
        <authorList>
            <person name="Zheng R.K."/>
            <person name="Sun C.M."/>
        </authorList>
    </citation>
    <scope>NUCLEOTIDE SEQUENCE [LARGE SCALE GENOMIC DNA]</scope>
    <source>
        <strain evidence="2 3">WC007</strain>
    </source>
</reference>
<accession>A0A6I6JPS9</accession>
<dbReference type="EMBL" id="CP046401">
    <property type="protein sequence ID" value="QGY44976.1"/>
    <property type="molecule type" value="Genomic_DNA"/>
</dbReference>
<dbReference type="KEGG" id="mcos:GM418_15240"/>
<dbReference type="GO" id="GO:0043448">
    <property type="term" value="P:alkane catabolic process"/>
    <property type="evidence" value="ECO:0007669"/>
    <property type="project" value="TreeGrafter"/>
</dbReference>
<dbReference type="PANTHER" id="PTHR39335">
    <property type="entry name" value="BLL4220 PROTEIN"/>
    <property type="match status" value="1"/>
</dbReference>
<dbReference type="PANTHER" id="PTHR39335:SF1">
    <property type="entry name" value="BLL4220 PROTEIN"/>
    <property type="match status" value="1"/>
</dbReference>
<dbReference type="InterPro" id="IPR005297">
    <property type="entry name" value="Lipoprotein_repeat"/>
</dbReference>
<evidence type="ECO:0000313" key="3">
    <source>
        <dbReference type="Proteomes" id="UP000428260"/>
    </source>
</evidence>
<dbReference type="Pfam" id="PF03640">
    <property type="entry name" value="Lipoprotein_15"/>
    <property type="match status" value="2"/>
</dbReference>
<feature type="chain" id="PRO_5026038165" description="Lipoprotein" evidence="1">
    <location>
        <begin position="24"/>
        <end position="273"/>
    </location>
</feature>
<dbReference type="Proteomes" id="UP000428260">
    <property type="component" value="Chromosome"/>
</dbReference>
<sequence length="273" mass="29599">MNNYRNYFSSLGLAILSAIVLFACDKDDDDVIEENENKTGVQVVANGNLGNILTDQKNQSLYFFAGDVGGVSSCNGGCATTWPPFTGDVYNLELSSSLDRSDFNTITREDGQEQLTFKGWPLYYFSPEADGVLEAPGETSGEGRGGVFHIAKPDYTVLVGSQAVSEGEEPLLYLVDDKGVSLYHSINDDENFSNCAGGCAEVWPPFDPSGNIVVPSTLNINDFNTIYREDDLGNQLTTQGSPLYYFSPDEQVPGNVLGQGGANETFFVVEQPQ</sequence>
<dbReference type="AlphaFoldDB" id="A0A6I6JPS9"/>
<name>A0A6I6JPS9_9BACT</name>
<dbReference type="RefSeq" id="WP_158867798.1">
    <property type="nucleotide sequence ID" value="NZ_CP046401.1"/>
</dbReference>
<proteinExistence type="predicted"/>
<gene>
    <name evidence="2" type="ORF">GM418_15240</name>
</gene>
<dbReference type="PROSITE" id="PS51257">
    <property type="entry name" value="PROKAR_LIPOPROTEIN"/>
    <property type="match status" value="1"/>
</dbReference>
<protein>
    <recommendedName>
        <fullName evidence="4">Lipoprotein</fullName>
    </recommendedName>
</protein>
<feature type="signal peptide" evidence="1">
    <location>
        <begin position="1"/>
        <end position="23"/>
    </location>
</feature>
<keyword evidence="1" id="KW-0732">Signal</keyword>
<keyword evidence="3" id="KW-1185">Reference proteome</keyword>